<name>A0ABS9SCL8_9GAMM</name>
<dbReference type="Pfam" id="PF07729">
    <property type="entry name" value="FCD"/>
    <property type="match status" value="1"/>
</dbReference>
<protein>
    <submittedName>
        <fullName evidence="5">GntR family transcriptional regulator</fullName>
    </submittedName>
</protein>
<dbReference type="PRINTS" id="PR00035">
    <property type="entry name" value="HTHGNTR"/>
</dbReference>
<dbReference type="CDD" id="cd07377">
    <property type="entry name" value="WHTH_GntR"/>
    <property type="match status" value="1"/>
</dbReference>
<dbReference type="InterPro" id="IPR011711">
    <property type="entry name" value="GntR_C"/>
</dbReference>
<keyword evidence="1" id="KW-0805">Transcription regulation</keyword>
<accession>A0ABS9SCL8</accession>
<gene>
    <name evidence="5" type="ORF">MLE19_21235</name>
</gene>
<proteinExistence type="predicted"/>
<dbReference type="PANTHER" id="PTHR43537">
    <property type="entry name" value="TRANSCRIPTIONAL REGULATOR, GNTR FAMILY"/>
    <property type="match status" value="1"/>
</dbReference>
<feature type="domain" description="HTH gntR-type" evidence="4">
    <location>
        <begin position="14"/>
        <end position="81"/>
    </location>
</feature>
<evidence type="ECO:0000256" key="2">
    <source>
        <dbReference type="ARBA" id="ARBA00023125"/>
    </source>
</evidence>
<dbReference type="SUPFAM" id="SSF46785">
    <property type="entry name" value="Winged helix' DNA-binding domain"/>
    <property type="match status" value="1"/>
</dbReference>
<dbReference type="PANTHER" id="PTHR43537:SF50">
    <property type="entry name" value="TRANSCRIPTIONAL REGULATORY PROTEIN"/>
    <property type="match status" value="1"/>
</dbReference>
<sequence length="230" mass="26097">MTPTLAAQPVFRRKSLHEDLTEGIREQIVNGSLAPGTKVPEKELCLHYGVSRTPLREALKALATDGLLTLEPNRGAWVSKITQEDLDEVFPVMGALEALSGELACKHITAAEVRKMRTLHNKMVKYYEQRDLANYFDVNQHIHEAILDAARNETLSTQYRSLATRVRRARYVANMTQERWAQATDEHEQIMQCLEKRDGQGLSVVLKTHLENKLATVRDWLKDNDQPPAA</sequence>
<evidence type="ECO:0000256" key="1">
    <source>
        <dbReference type="ARBA" id="ARBA00023015"/>
    </source>
</evidence>
<dbReference type="Pfam" id="PF00392">
    <property type="entry name" value="GntR"/>
    <property type="match status" value="1"/>
</dbReference>
<keyword evidence="2" id="KW-0238">DNA-binding</keyword>
<reference evidence="5 6" key="1">
    <citation type="submission" date="2022-03" db="EMBL/GenBank/DDBJ databases">
        <title>Genomic signatures underlying metal tolerance in selected Arctic bacterial isolates.</title>
        <authorList>
            <person name="Thomas F.A."/>
            <person name="Venkatachalam S."/>
            <person name="Krishnan K.P."/>
        </authorList>
    </citation>
    <scope>NUCLEOTIDE SEQUENCE [LARGE SCALE GENOMIC DNA]</scope>
    <source>
        <strain evidence="5 6">HM116</strain>
    </source>
</reference>
<dbReference type="InterPro" id="IPR036390">
    <property type="entry name" value="WH_DNA-bd_sf"/>
</dbReference>
<dbReference type="InterPro" id="IPR000524">
    <property type="entry name" value="Tscrpt_reg_HTH_GntR"/>
</dbReference>
<dbReference type="Gene3D" id="1.20.120.530">
    <property type="entry name" value="GntR ligand-binding domain-like"/>
    <property type="match status" value="1"/>
</dbReference>
<organism evidence="5 6">
    <name type="scientific">Vreelandella neptunia</name>
    <dbReference type="NCBI Taxonomy" id="115551"/>
    <lineage>
        <taxon>Bacteria</taxon>
        <taxon>Pseudomonadati</taxon>
        <taxon>Pseudomonadota</taxon>
        <taxon>Gammaproteobacteria</taxon>
        <taxon>Oceanospirillales</taxon>
        <taxon>Halomonadaceae</taxon>
        <taxon>Vreelandella</taxon>
    </lineage>
</organism>
<dbReference type="SMART" id="SM00345">
    <property type="entry name" value="HTH_GNTR"/>
    <property type="match status" value="1"/>
</dbReference>
<evidence type="ECO:0000256" key="3">
    <source>
        <dbReference type="ARBA" id="ARBA00023163"/>
    </source>
</evidence>
<evidence type="ECO:0000313" key="5">
    <source>
        <dbReference type="EMBL" id="MCH4813849.1"/>
    </source>
</evidence>
<evidence type="ECO:0000259" key="4">
    <source>
        <dbReference type="PROSITE" id="PS50949"/>
    </source>
</evidence>
<dbReference type="InterPro" id="IPR008920">
    <property type="entry name" value="TF_FadR/GntR_C"/>
</dbReference>
<evidence type="ECO:0000313" key="6">
    <source>
        <dbReference type="Proteomes" id="UP001320609"/>
    </source>
</evidence>
<dbReference type="SMART" id="SM00895">
    <property type="entry name" value="FCD"/>
    <property type="match status" value="1"/>
</dbReference>
<dbReference type="PROSITE" id="PS50949">
    <property type="entry name" value="HTH_GNTR"/>
    <property type="match status" value="1"/>
</dbReference>
<dbReference type="InterPro" id="IPR036388">
    <property type="entry name" value="WH-like_DNA-bd_sf"/>
</dbReference>
<keyword evidence="3" id="KW-0804">Transcription</keyword>
<dbReference type="Gene3D" id="1.10.10.10">
    <property type="entry name" value="Winged helix-like DNA-binding domain superfamily/Winged helix DNA-binding domain"/>
    <property type="match status" value="1"/>
</dbReference>
<dbReference type="EMBL" id="JAKVTW010000026">
    <property type="protein sequence ID" value="MCH4813849.1"/>
    <property type="molecule type" value="Genomic_DNA"/>
</dbReference>
<dbReference type="SUPFAM" id="SSF48008">
    <property type="entry name" value="GntR ligand-binding domain-like"/>
    <property type="match status" value="1"/>
</dbReference>
<keyword evidence="6" id="KW-1185">Reference proteome</keyword>
<comment type="caution">
    <text evidence="5">The sequence shown here is derived from an EMBL/GenBank/DDBJ whole genome shotgun (WGS) entry which is preliminary data.</text>
</comment>
<dbReference type="Proteomes" id="UP001320609">
    <property type="component" value="Unassembled WGS sequence"/>
</dbReference>